<gene>
    <name evidence="1" type="ORF">SteCoe_19746</name>
</gene>
<dbReference type="Pfam" id="PF00560">
    <property type="entry name" value="LRR_1"/>
    <property type="match status" value="1"/>
</dbReference>
<dbReference type="InterPro" id="IPR052394">
    <property type="entry name" value="LRR-containing"/>
</dbReference>
<dbReference type="OrthoDB" id="292937at2759"/>
<evidence type="ECO:0000313" key="2">
    <source>
        <dbReference type="Proteomes" id="UP000187209"/>
    </source>
</evidence>
<dbReference type="SMART" id="SM00368">
    <property type="entry name" value="LRR_RI"/>
    <property type="match status" value="7"/>
</dbReference>
<comment type="caution">
    <text evidence="1">The sequence shown here is derived from an EMBL/GenBank/DDBJ whole genome shotgun (WGS) entry which is preliminary data.</text>
</comment>
<dbReference type="EMBL" id="MPUH01000439">
    <property type="protein sequence ID" value="OMJ80098.1"/>
    <property type="molecule type" value="Genomic_DNA"/>
</dbReference>
<dbReference type="PANTHER" id="PTHR24114:SF2">
    <property type="entry name" value="F-BOX DOMAIN-CONTAINING PROTEIN-RELATED"/>
    <property type="match status" value="1"/>
</dbReference>
<dbReference type="Pfam" id="PF13516">
    <property type="entry name" value="LRR_6"/>
    <property type="match status" value="6"/>
</dbReference>
<dbReference type="PANTHER" id="PTHR24114">
    <property type="entry name" value="LEUCINE RICH REPEAT FAMILY PROTEIN"/>
    <property type="match status" value="1"/>
</dbReference>
<dbReference type="InterPro" id="IPR032675">
    <property type="entry name" value="LRR_dom_sf"/>
</dbReference>
<reference evidence="1 2" key="1">
    <citation type="submission" date="2016-11" db="EMBL/GenBank/DDBJ databases">
        <title>The macronuclear genome of Stentor coeruleus: a giant cell with tiny introns.</title>
        <authorList>
            <person name="Slabodnick M."/>
            <person name="Ruby J.G."/>
            <person name="Reiff S.B."/>
            <person name="Swart E.C."/>
            <person name="Gosai S."/>
            <person name="Prabakaran S."/>
            <person name="Witkowska E."/>
            <person name="Larue G.E."/>
            <person name="Fisher S."/>
            <person name="Freeman R.M."/>
            <person name="Gunawardena J."/>
            <person name="Chu W."/>
            <person name="Stover N.A."/>
            <person name="Gregory B.D."/>
            <person name="Nowacki M."/>
            <person name="Derisi J."/>
            <person name="Roy S.W."/>
            <person name="Marshall W.F."/>
            <person name="Sood P."/>
        </authorList>
    </citation>
    <scope>NUCLEOTIDE SEQUENCE [LARGE SCALE GENOMIC DNA]</scope>
    <source>
        <strain evidence="1">WM001</strain>
    </source>
</reference>
<dbReference type="Proteomes" id="UP000187209">
    <property type="component" value="Unassembled WGS sequence"/>
</dbReference>
<organism evidence="1 2">
    <name type="scientific">Stentor coeruleus</name>
    <dbReference type="NCBI Taxonomy" id="5963"/>
    <lineage>
        <taxon>Eukaryota</taxon>
        <taxon>Sar</taxon>
        <taxon>Alveolata</taxon>
        <taxon>Ciliophora</taxon>
        <taxon>Postciliodesmatophora</taxon>
        <taxon>Heterotrichea</taxon>
        <taxon>Heterotrichida</taxon>
        <taxon>Stentoridae</taxon>
        <taxon>Stentor</taxon>
    </lineage>
</organism>
<dbReference type="InterPro" id="IPR001611">
    <property type="entry name" value="Leu-rich_rpt"/>
</dbReference>
<dbReference type="PROSITE" id="PS51450">
    <property type="entry name" value="LRR"/>
    <property type="match status" value="1"/>
</dbReference>
<dbReference type="SUPFAM" id="SSF52047">
    <property type="entry name" value="RNI-like"/>
    <property type="match status" value="1"/>
</dbReference>
<dbReference type="Gene3D" id="3.80.10.10">
    <property type="entry name" value="Ribonuclease Inhibitor"/>
    <property type="match status" value="4"/>
</dbReference>
<keyword evidence="2" id="KW-1185">Reference proteome</keyword>
<dbReference type="AlphaFoldDB" id="A0A1R2BTG3"/>
<protein>
    <submittedName>
        <fullName evidence="1">Uncharacterized protein</fullName>
    </submittedName>
</protein>
<proteinExistence type="predicted"/>
<sequence length="762" mass="85885">MGSTKNQNLEGTWGKLENALNIDESCFSYDLQPKTTASVRKYSPMLQKLEKEHNGVKSISVSKSSRNRFYRPITTESIFKTYQSTSGLTFSQIQEIYRAKCLDLEIPVLGDQEKRFASYCSLYFNNRKFTMNDSGLGINSSKIIGNLLKNSDYFAYINLSKNLLKDLGSINLIKRIALSNTIVHLDLSSNEISPEGSEIIIKILTGHNSLISLDLSSHEGLHRNRLALLGANAIEKMIKYPSILSILNISGTCIGPEGVESIIKGLEGNKNLISLNLSNNMLGGRIIEKLAVAVTNCELKELNISMNRIGNDGCEFVAFMICGGHNRCCELAKLDISSNEITTVGLSKIFAAMRINSQITYLNLKKNDFSKGLSGNLNQFLVENSSLQNLDLSWCSVPCEGLFGIADGLAKNAGLKILNLSNNLISDKGVEIIGYGLRKNKHLKTLDLSHNNIKNKGGLTIAKSLQDNETLSCLSIRNNSLKDATAQKFSELCRWKKNILHLNLEQNPLDLVYLDIIKNSLQNNHNYQQQMLIPKLQEAIEKLQLKDSTIDSLHSKILQKQKEKYEIEQKLKSKGTMLDDIKSNEQGKFEALKRDYLILREISQKISIELDEITNQINKTKIQSERLIDEIECRTAVVSAEINIKERTKSTIKKDINYKKGQNSLVIEQFEQDLNTEQMNNRLVRNAITLLKQNLEEKKLLIEMIKNPEAFRSESPKNFLASEKLAYTKKQRSVSPVKVVIDESLKKVGIRRVKSVVRRTRK</sequence>
<name>A0A1R2BTG3_9CILI</name>
<accession>A0A1R2BTG3</accession>
<evidence type="ECO:0000313" key="1">
    <source>
        <dbReference type="EMBL" id="OMJ80098.1"/>
    </source>
</evidence>